<sequence>MGKHYGLDIPTLSELLIDVDKEWVDEDEQPRGISNIKEIAEAMAIGHITQRNGTKLIKLPPGASSLVLTSQGPGKLVVWAPGGTYFHRFFPVTIDLAHSAEIFTPDYERLLTTPMTSPHTQTTTPTESPELALEAVAALFTPDHTAGETLPATTCYQAEAHVADAFGHFSIGANSVSIVNMIRGSKFLLCQDATAQSITAYIQVTGVGPTVHVKAGIYDRDKNLVAEANQLSLAPGAAAWQT</sequence>
<evidence type="ECO:0000313" key="1">
    <source>
        <dbReference type="EMBL" id="GAI67373.1"/>
    </source>
</evidence>
<comment type="caution">
    <text evidence="1">The sequence shown here is derived from an EMBL/GenBank/DDBJ whole genome shotgun (WGS) entry which is preliminary data.</text>
</comment>
<protein>
    <submittedName>
        <fullName evidence="1">Uncharacterized protein</fullName>
    </submittedName>
</protein>
<organism evidence="1">
    <name type="scientific">marine sediment metagenome</name>
    <dbReference type="NCBI Taxonomy" id="412755"/>
    <lineage>
        <taxon>unclassified sequences</taxon>
        <taxon>metagenomes</taxon>
        <taxon>ecological metagenomes</taxon>
    </lineage>
</organism>
<feature type="non-terminal residue" evidence="1">
    <location>
        <position position="242"/>
    </location>
</feature>
<name>X1QGM3_9ZZZZ</name>
<dbReference type="EMBL" id="BARW01003472">
    <property type="protein sequence ID" value="GAI67373.1"/>
    <property type="molecule type" value="Genomic_DNA"/>
</dbReference>
<dbReference type="AlphaFoldDB" id="X1QGM3"/>
<gene>
    <name evidence="1" type="ORF">S12H4_08832</name>
</gene>
<proteinExistence type="predicted"/>
<accession>X1QGM3</accession>
<reference evidence="1" key="1">
    <citation type="journal article" date="2014" name="Front. Microbiol.">
        <title>High frequency of phylogenetically diverse reductive dehalogenase-homologous genes in deep subseafloor sedimentary metagenomes.</title>
        <authorList>
            <person name="Kawai M."/>
            <person name="Futagami T."/>
            <person name="Toyoda A."/>
            <person name="Takaki Y."/>
            <person name="Nishi S."/>
            <person name="Hori S."/>
            <person name="Arai W."/>
            <person name="Tsubouchi T."/>
            <person name="Morono Y."/>
            <person name="Uchiyama I."/>
            <person name="Ito T."/>
            <person name="Fujiyama A."/>
            <person name="Inagaki F."/>
            <person name="Takami H."/>
        </authorList>
    </citation>
    <scope>NUCLEOTIDE SEQUENCE</scope>
    <source>
        <strain evidence="1">Expedition CK06-06</strain>
    </source>
</reference>